<dbReference type="Proteomes" id="UP000298588">
    <property type="component" value="Chromosome"/>
</dbReference>
<dbReference type="EC" id="5.2.1.2" evidence="4"/>
<accession>A0A4D7QGL0</accession>
<gene>
    <name evidence="4" type="primary">maiA</name>
    <name evidence="4" type="ORF">E8L99_08670</name>
</gene>
<dbReference type="GO" id="GO:0006749">
    <property type="term" value="P:glutathione metabolic process"/>
    <property type="evidence" value="ECO:0007669"/>
    <property type="project" value="TreeGrafter"/>
</dbReference>
<evidence type="ECO:0000259" key="3">
    <source>
        <dbReference type="PROSITE" id="PS50405"/>
    </source>
</evidence>
<dbReference type="PROSITE" id="PS50404">
    <property type="entry name" value="GST_NTER"/>
    <property type="match status" value="1"/>
</dbReference>
<proteinExistence type="inferred from homology"/>
<name>A0A4D7QGL0_9HYPH</name>
<dbReference type="GO" id="GO:0005737">
    <property type="term" value="C:cytoplasm"/>
    <property type="evidence" value="ECO:0007669"/>
    <property type="project" value="InterPro"/>
</dbReference>
<dbReference type="InterPro" id="IPR005955">
    <property type="entry name" value="GST_Zeta"/>
</dbReference>
<dbReference type="Pfam" id="PF13417">
    <property type="entry name" value="GST_N_3"/>
    <property type="match status" value="1"/>
</dbReference>
<sequence>MKLYTYFRSTAAFRVRIALHLKGIPYEPVPIHLVRDGGEQKKPSYRAINPQGRVPSLEIAAPGGPTVLTQSLAIIDYLDETVPEPPLLPKDPILRARIRAVAQIVACDIHPVNNSGTIAYLKSAVGAPQDVVDRWYAHFLRDGLAAVEQLIEPGPYAFGAAVTLADLCVVPQVFNAWRFKVPVDDFPKIMAVTEACLKLKAFADARPEAQPDAE</sequence>
<dbReference type="Pfam" id="PF13410">
    <property type="entry name" value="GST_C_2"/>
    <property type="match status" value="1"/>
</dbReference>
<dbReference type="InterPro" id="IPR004045">
    <property type="entry name" value="Glutathione_S-Trfase_N"/>
</dbReference>
<reference evidence="4 5" key="1">
    <citation type="submission" date="2019-04" db="EMBL/GenBank/DDBJ databases">
        <title>Phreatobacter aquaticus sp. nov.</title>
        <authorList>
            <person name="Choi A."/>
            <person name="Baek K."/>
        </authorList>
    </citation>
    <scope>NUCLEOTIDE SEQUENCE [LARGE SCALE GENOMIC DNA]</scope>
    <source>
        <strain evidence="4 5">NMCR1094</strain>
    </source>
</reference>
<dbReference type="InterPro" id="IPR040079">
    <property type="entry name" value="Glutathione_S-Trfase"/>
</dbReference>
<feature type="domain" description="GST C-terminal" evidence="3">
    <location>
        <begin position="91"/>
        <end position="214"/>
    </location>
</feature>
<evidence type="ECO:0000313" key="5">
    <source>
        <dbReference type="Proteomes" id="UP000298588"/>
    </source>
</evidence>
<dbReference type="SUPFAM" id="SSF47616">
    <property type="entry name" value="GST C-terminal domain-like"/>
    <property type="match status" value="1"/>
</dbReference>
<comment type="similarity">
    <text evidence="1">Belongs to the GST superfamily. Zeta family.</text>
</comment>
<dbReference type="EMBL" id="CP039865">
    <property type="protein sequence ID" value="QCK85831.1"/>
    <property type="molecule type" value="Genomic_DNA"/>
</dbReference>
<dbReference type="SUPFAM" id="SSF52833">
    <property type="entry name" value="Thioredoxin-like"/>
    <property type="match status" value="1"/>
</dbReference>
<dbReference type="AlphaFoldDB" id="A0A4D7QGL0"/>
<dbReference type="KEGG" id="paqt:E8L99_08670"/>
<dbReference type="OrthoDB" id="509852at2"/>
<dbReference type="InterPro" id="IPR034330">
    <property type="entry name" value="GST_Zeta_C"/>
</dbReference>
<dbReference type="GO" id="GO:0004364">
    <property type="term" value="F:glutathione transferase activity"/>
    <property type="evidence" value="ECO:0007669"/>
    <property type="project" value="TreeGrafter"/>
</dbReference>
<dbReference type="InterPro" id="IPR036282">
    <property type="entry name" value="Glutathione-S-Trfase_C_sf"/>
</dbReference>
<keyword evidence="4" id="KW-0413">Isomerase</keyword>
<dbReference type="InterPro" id="IPR036249">
    <property type="entry name" value="Thioredoxin-like_sf"/>
</dbReference>
<dbReference type="InterPro" id="IPR034333">
    <property type="entry name" value="GST_Zeta_N"/>
</dbReference>
<dbReference type="Gene3D" id="1.20.1050.10">
    <property type="match status" value="1"/>
</dbReference>
<feature type="domain" description="GST N-terminal" evidence="2">
    <location>
        <begin position="1"/>
        <end position="86"/>
    </location>
</feature>
<dbReference type="PANTHER" id="PTHR42673">
    <property type="entry name" value="MALEYLACETOACETATE ISOMERASE"/>
    <property type="match status" value="1"/>
</dbReference>
<organism evidence="4 5">
    <name type="scientific">Phreatobacter aquaticus</name>
    <dbReference type="NCBI Taxonomy" id="2570229"/>
    <lineage>
        <taxon>Bacteria</taxon>
        <taxon>Pseudomonadati</taxon>
        <taxon>Pseudomonadota</taxon>
        <taxon>Alphaproteobacteria</taxon>
        <taxon>Hyphomicrobiales</taxon>
        <taxon>Phreatobacteraceae</taxon>
        <taxon>Phreatobacter</taxon>
    </lineage>
</organism>
<dbReference type="GO" id="GO:0016034">
    <property type="term" value="F:maleylacetoacetate isomerase activity"/>
    <property type="evidence" value="ECO:0007669"/>
    <property type="project" value="UniProtKB-EC"/>
</dbReference>
<dbReference type="Gene3D" id="3.40.30.10">
    <property type="entry name" value="Glutaredoxin"/>
    <property type="match status" value="1"/>
</dbReference>
<evidence type="ECO:0000259" key="2">
    <source>
        <dbReference type="PROSITE" id="PS50404"/>
    </source>
</evidence>
<protein>
    <submittedName>
        <fullName evidence="4">Maleylacetoacetate isomerase</fullName>
        <ecNumber evidence="4">5.2.1.2</ecNumber>
    </submittedName>
</protein>
<keyword evidence="5" id="KW-1185">Reference proteome</keyword>
<dbReference type="RefSeq" id="WP_137099164.1">
    <property type="nucleotide sequence ID" value="NZ_CP039865.1"/>
</dbReference>
<dbReference type="NCBIfam" id="TIGR01262">
    <property type="entry name" value="maiA"/>
    <property type="match status" value="1"/>
</dbReference>
<dbReference type="CDD" id="cd03042">
    <property type="entry name" value="GST_N_Zeta"/>
    <property type="match status" value="1"/>
</dbReference>
<dbReference type="PROSITE" id="PS50405">
    <property type="entry name" value="GST_CTER"/>
    <property type="match status" value="1"/>
</dbReference>
<dbReference type="SFLD" id="SFLDG00358">
    <property type="entry name" value="Main_(cytGST)"/>
    <property type="match status" value="1"/>
</dbReference>
<dbReference type="PANTHER" id="PTHR42673:SF4">
    <property type="entry name" value="MALEYLACETOACETATE ISOMERASE"/>
    <property type="match status" value="1"/>
</dbReference>
<evidence type="ECO:0000313" key="4">
    <source>
        <dbReference type="EMBL" id="QCK85831.1"/>
    </source>
</evidence>
<evidence type="ECO:0000256" key="1">
    <source>
        <dbReference type="ARBA" id="ARBA00010007"/>
    </source>
</evidence>
<dbReference type="InterPro" id="IPR010987">
    <property type="entry name" value="Glutathione-S-Trfase_C-like"/>
</dbReference>
<dbReference type="GO" id="GO:0006559">
    <property type="term" value="P:L-phenylalanine catabolic process"/>
    <property type="evidence" value="ECO:0007669"/>
    <property type="project" value="TreeGrafter"/>
</dbReference>
<dbReference type="CDD" id="cd03191">
    <property type="entry name" value="GST_C_Zeta"/>
    <property type="match status" value="1"/>
</dbReference>
<dbReference type="SFLD" id="SFLDS00019">
    <property type="entry name" value="Glutathione_Transferase_(cytos"/>
    <property type="match status" value="1"/>
</dbReference>